<dbReference type="SUPFAM" id="SSF111369">
    <property type="entry name" value="HlyD-like secretion proteins"/>
    <property type="match status" value="2"/>
</dbReference>
<sequence length="427" mass="47144">MNKKTKMALTILLIIAIGAGALIFIRELKNREPQVAKEEDLGAAVETAEVQKGDFEIIYNYSGTAEYAGKRKISSQIGGEIINIYVRESQKVEKGDLLARIDDQELKNNLSSAETAVREAEIALKKAELAKDISRNNLAESKAAIKEAESNYSQWQSDYERDKKLYQKNAIAKAKFEQTKTQFQKAAAQLERVQATLSSAKKSVEIAGLDVETTVERLKKSRNELENARLKFKDTEIRSPISAEIVNEFAEVGEVTAAGQPLFEIAKSDRVEIKIQVGMSDLNQLKIGTKALISSPALEQKEFKAVISKIGSTADSKSRTTEVTLKLKENINLKDGAFVSAALIAEGLTDVLIVPEKAIFNYQAASHVYLIKDGRAVRQKIETTVTNGYQTVVTSFLSEGDQIAVTNLNDLQDKTKVYLSEQENGDD</sequence>
<feature type="domain" description="YknX-like C-terminal permuted SH3-like" evidence="5">
    <location>
        <begin position="352"/>
        <end position="417"/>
    </location>
</feature>
<evidence type="ECO:0000256" key="2">
    <source>
        <dbReference type="SAM" id="Coils"/>
    </source>
</evidence>
<gene>
    <name evidence="6" type="ORF">SAMN04488598_1224</name>
    <name evidence="7" type="ORF">SAMN04515652_12226</name>
</gene>
<evidence type="ECO:0000313" key="7">
    <source>
        <dbReference type="EMBL" id="SET06883.1"/>
    </source>
</evidence>
<dbReference type="PANTHER" id="PTHR30469:SF33">
    <property type="entry name" value="SLR1207 PROTEIN"/>
    <property type="match status" value="1"/>
</dbReference>
<dbReference type="GO" id="GO:1990281">
    <property type="term" value="C:efflux pump complex"/>
    <property type="evidence" value="ECO:0007669"/>
    <property type="project" value="TreeGrafter"/>
</dbReference>
<evidence type="ECO:0000259" key="4">
    <source>
        <dbReference type="Pfam" id="PF25954"/>
    </source>
</evidence>
<protein>
    <submittedName>
        <fullName evidence="7">RND family efflux transporter, MFP subunit</fullName>
    </submittedName>
</protein>
<reference evidence="8 9" key="1">
    <citation type="submission" date="2016-10" db="EMBL/GenBank/DDBJ databases">
        <authorList>
            <person name="Varghese N."/>
            <person name="Submissions S."/>
        </authorList>
    </citation>
    <scope>NUCLEOTIDE SEQUENCE [LARGE SCALE GENOMIC DNA]</scope>
    <source>
        <strain evidence="6 9">WG2</strain>
        <strain evidence="7 8">WG5</strain>
    </source>
</reference>
<feature type="domain" description="Multidrug resistance protein MdtA-like barrel-sandwich hybrid" evidence="3">
    <location>
        <begin position="72"/>
        <end position="264"/>
    </location>
</feature>
<dbReference type="InterPro" id="IPR058625">
    <property type="entry name" value="MdtA-like_BSH"/>
</dbReference>
<dbReference type="Gene3D" id="2.40.420.20">
    <property type="match status" value="1"/>
</dbReference>
<dbReference type="InterPro" id="IPR006143">
    <property type="entry name" value="RND_pump_MFP"/>
</dbReference>
<dbReference type="NCBIfam" id="TIGR01730">
    <property type="entry name" value="RND_mfp"/>
    <property type="match status" value="1"/>
</dbReference>
<dbReference type="EMBL" id="FNBJ01000022">
    <property type="protein sequence ID" value="SDF73560.1"/>
    <property type="molecule type" value="Genomic_DNA"/>
</dbReference>
<keyword evidence="9" id="KW-1185">Reference proteome</keyword>
<evidence type="ECO:0000313" key="8">
    <source>
        <dbReference type="Proteomes" id="UP000198612"/>
    </source>
</evidence>
<dbReference type="Gene3D" id="1.10.287.470">
    <property type="entry name" value="Helix hairpin bin"/>
    <property type="match status" value="2"/>
</dbReference>
<proteinExistence type="inferred from homology"/>
<evidence type="ECO:0000313" key="9">
    <source>
        <dbReference type="Proteomes" id="UP000199519"/>
    </source>
</evidence>
<dbReference type="GO" id="GO:0015562">
    <property type="term" value="F:efflux transmembrane transporter activity"/>
    <property type="evidence" value="ECO:0007669"/>
    <property type="project" value="TreeGrafter"/>
</dbReference>
<accession>A0A1G7NJW9</accession>
<dbReference type="Gene3D" id="2.40.50.100">
    <property type="match status" value="1"/>
</dbReference>
<dbReference type="PANTHER" id="PTHR30469">
    <property type="entry name" value="MULTIDRUG RESISTANCE PROTEIN MDTA"/>
    <property type="match status" value="1"/>
</dbReference>
<dbReference type="Gene3D" id="2.40.30.170">
    <property type="match status" value="1"/>
</dbReference>
<dbReference type="Proteomes" id="UP000199519">
    <property type="component" value="Unassembled WGS sequence"/>
</dbReference>
<keyword evidence="2" id="KW-0175">Coiled coil</keyword>
<dbReference type="Pfam" id="PF25989">
    <property type="entry name" value="YknX_C"/>
    <property type="match status" value="1"/>
</dbReference>
<comment type="similarity">
    <text evidence="1">Belongs to the membrane fusion protein (MFP) (TC 8.A.1) family.</text>
</comment>
<dbReference type="Proteomes" id="UP000198612">
    <property type="component" value="Unassembled WGS sequence"/>
</dbReference>
<dbReference type="InterPro" id="IPR058637">
    <property type="entry name" value="YknX-like_C"/>
</dbReference>
<evidence type="ECO:0000259" key="5">
    <source>
        <dbReference type="Pfam" id="PF25989"/>
    </source>
</evidence>
<feature type="domain" description="CusB-like beta-barrel" evidence="4">
    <location>
        <begin position="273"/>
        <end position="345"/>
    </location>
</feature>
<evidence type="ECO:0000313" key="6">
    <source>
        <dbReference type="EMBL" id="SDF73560.1"/>
    </source>
</evidence>
<dbReference type="InterPro" id="IPR058792">
    <property type="entry name" value="Beta-barrel_RND_2"/>
</dbReference>
<dbReference type="AlphaFoldDB" id="A0A1G7NJW9"/>
<evidence type="ECO:0000259" key="3">
    <source>
        <dbReference type="Pfam" id="PF25917"/>
    </source>
</evidence>
<dbReference type="EMBL" id="FOHG01000022">
    <property type="protein sequence ID" value="SET06883.1"/>
    <property type="molecule type" value="Genomic_DNA"/>
</dbReference>
<dbReference type="Pfam" id="PF25917">
    <property type="entry name" value="BSH_RND"/>
    <property type="match status" value="1"/>
</dbReference>
<dbReference type="Pfam" id="PF25954">
    <property type="entry name" value="Beta-barrel_RND_2"/>
    <property type="match status" value="1"/>
</dbReference>
<name>A0A1G7NJW9_9FIRM</name>
<organism evidence="7 8">
    <name type="scientific">Halanaerobium congolense</name>
    <dbReference type="NCBI Taxonomy" id="54121"/>
    <lineage>
        <taxon>Bacteria</taxon>
        <taxon>Bacillati</taxon>
        <taxon>Bacillota</taxon>
        <taxon>Clostridia</taxon>
        <taxon>Halanaerobiales</taxon>
        <taxon>Halanaerobiaceae</taxon>
        <taxon>Halanaerobium</taxon>
    </lineage>
</organism>
<feature type="coiled-coil region" evidence="2">
    <location>
        <begin position="103"/>
        <end position="238"/>
    </location>
</feature>
<dbReference type="RefSeq" id="WP_089720422.1">
    <property type="nucleotide sequence ID" value="NZ_FNBJ01000022.1"/>
</dbReference>
<evidence type="ECO:0000256" key="1">
    <source>
        <dbReference type="ARBA" id="ARBA00009477"/>
    </source>
</evidence>